<evidence type="ECO:0000313" key="4">
    <source>
        <dbReference type="Proteomes" id="UP000008457"/>
    </source>
</evidence>
<dbReference type="RefSeq" id="WP_013782303.1">
    <property type="nucleotide sequence ID" value="NC_015520.1"/>
</dbReference>
<sequence length="256" mass="28824">MIIDADVHISPVSEGNNSINVEELIKRMDKADVDKAITWLQPPYMREIKEANKYIYESSVRFPDRILGFGWVDPHFGLEESKNIIKRCIYEYNFYGIKLNGAQNSFFIDDPELALPLIEEIAKTGRILALHVGADDYERTHPFRVGKIAKMFPEVNILMVHMGGASFADLSHAAIEVAQECQNITLIGSAIRTIPIIRAIRTLGTRRVCFGSDTPFELMHVEVARYNALLNGEVSEDGKKDIMGGNIARLFKLKAL</sequence>
<dbReference type="PANTHER" id="PTHR21240">
    <property type="entry name" value="2-AMINO-3-CARBOXYLMUCONATE-6-SEMIALDEHYDE DECARBOXYLASE"/>
    <property type="match status" value="1"/>
</dbReference>
<accession>F3ZZ98</accession>
<dbReference type="InterPro" id="IPR006680">
    <property type="entry name" value="Amidohydro-rel"/>
</dbReference>
<dbReference type="STRING" id="697281.Mahau_2745"/>
<reference evidence="3 4" key="2">
    <citation type="journal article" date="2011" name="Stand. Genomic Sci.">
        <title>Complete genome sequence of Mahella australiensis type strain (50-1 BON).</title>
        <authorList>
            <person name="Sikorski J."/>
            <person name="Teshima H."/>
            <person name="Nolan M."/>
            <person name="Lucas S."/>
            <person name="Hammon N."/>
            <person name="Deshpande S."/>
            <person name="Cheng J.F."/>
            <person name="Pitluck S."/>
            <person name="Liolios K."/>
            <person name="Pagani I."/>
            <person name="Ivanova N."/>
            <person name="Huntemann M."/>
            <person name="Mavromatis K."/>
            <person name="Ovchinikova G."/>
            <person name="Pati A."/>
            <person name="Tapia R."/>
            <person name="Han C."/>
            <person name="Goodwin L."/>
            <person name="Chen A."/>
            <person name="Palaniappan K."/>
            <person name="Land M."/>
            <person name="Hauser L."/>
            <person name="Ngatchou-Djao O.D."/>
            <person name="Rohde M."/>
            <person name="Pukall R."/>
            <person name="Spring S."/>
            <person name="Abt B."/>
            <person name="Goker M."/>
            <person name="Detter J.C."/>
            <person name="Woyke T."/>
            <person name="Bristow J."/>
            <person name="Markowitz V."/>
            <person name="Hugenholtz P."/>
            <person name="Eisen J.A."/>
            <person name="Kyrpides N.C."/>
            <person name="Klenk H.P."/>
            <person name="Lapidus A."/>
        </authorList>
    </citation>
    <scope>NUCLEOTIDE SEQUENCE [LARGE SCALE GENOMIC DNA]</scope>
    <source>
        <strain evidence="4">DSM 15567 / CIP 107919 / 50-1 BON</strain>
    </source>
</reference>
<dbReference type="OrthoDB" id="9771932at2"/>
<dbReference type="PANTHER" id="PTHR21240:SF28">
    <property type="entry name" value="ISO-OROTATE DECARBOXYLASE (EUROFUNG)"/>
    <property type="match status" value="1"/>
</dbReference>
<dbReference type="Proteomes" id="UP000008457">
    <property type="component" value="Chromosome"/>
</dbReference>
<evidence type="ECO:0000256" key="1">
    <source>
        <dbReference type="ARBA" id="ARBA00023239"/>
    </source>
</evidence>
<keyword evidence="1" id="KW-0456">Lyase</keyword>
<dbReference type="InterPro" id="IPR032465">
    <property type="entry name" value="ACMSD"/>
</dbReference>
<dbReference type="Pfam" id="PF04909">
    <property type="entry name" value="Amidohydro_2"/>
    <property type="match status" value="1"/>
</dbReference>
<proteinExistence type="predicted"/>
<organism evidence="3 4">
    <name type="scientific">Mahella australiensis (strain DSM 15567 / CIP 107919 / 50-1 BON)</name>
    <dbReference type="NCBI Taxonomy" id="697281"/>
    <lineage>
        <taxon>Bacteria</taxon>
        <taxon>Bacillati</taxon>
        <taxon>Bacillota</taxon>
        <taxon>Clostridia</taxon>
        <taxon>Thermoanaerobacterales</taxon>
        <taxon>Thermoanaerobacterales Family IV. Incertae Sedis</taxon>
        <taxon>Mahella</taxon>
    </lineage>
</organism>
<dbReference type="InterPro" id="IPR032466">
    <property type="entry name" value="Metal_Hydrolase"/>
</dbReference>
<dbReference type="SUPFAM" id="SSF51556">
    <property type="entry name" value="Metallo-dependent hydrolases"/>
    <property type="match status" value="1"/>
</dbReference>
<gene>
    <name evidence="3" type="ordered locus">Mahau_2745</name>
</gene>
<name>F3ZZ98_MAHA5</name>
<dbReference type="Gene3D" id="3.20.20.140">
    <property type="entry name" value="Metal-dependent hydrolases"/>
    <property type="match status" value="1"/>
</dbReference>
<feature type="domain" description="Amidohydrolase-related" evidence="2">
    <location>
        <begin position="47"/>
        <end position="253"/>
    </location>
</feature>
<evidence type="ECO:0000259" key="2">
    <source>
        <dbReference type="Pfam" id="PF04909"/>
    </source>
</evidence>
<dbReference type="eggNOG" id="COG2159">
    <property type="taxonomic scope" value="Bacteria"/>
</dbReference>
<dbReference type="HOGENOM" id="CLU_044590_6_2_9"/>
<dbReference type="GO" id="GO:0016831">
    <property type="term" value="F:carboxy-lyase activity"/>
    <property type="evidence" value="ECO:0007669"/>
    <property type="project" value="InterPro"/>
</dbReference>
<dbReference type="EMBL" id="CP002360">
    <property type="protein sequence ID" value="AEE97880.1"/>
    <property type="molecule type" value="Genomic_DNA"/>
</dbReference>
<reference evidence="4" key="1">
    <citation type="submission" date="2010-11" db="EMBL/GenBank/DDBJ databases">
        <title>The complete genome of Mahella australiensis DSM 15567.</title>
        <authorList>
            <consortium name="US DOE Joint Genome Institute (JGI-PGF)"/>
            <person name="Lucas S."/>
            <person name="Copeland A."/>
            <person name="Lapidus A."/>
            <person name="Bruce D."/>
            <person name="Goodwin L."/>
            <person name="Pitluck S."/>
            <person name="Kyrpides N."/>
            <person name="Mavromatis K."/>
            <person name="Pagani I."/>
            <person name="Ivanova N."/>
            <person name="Teshima H."/>
            <person name="Brettin T."/>
            <person name="Detter J.C."/>
            <person name="Han C."/>
            <person name="Tapia R."/>
            <person name="Land M."/>
            <person name="Hauser L."/>
            <person name="Markowitz V."/>
            <person name="Cheng J.-F."/>
            <person name="Hugenholtz P."/>
            <person name="Woyke T."/>
            <person name="Wu D."/>
            <person name="Spring S."/>
            <person name="Pukall R."/>
            <person name="Steenblock K."/>
            <person name="Schneider S."/>
            <person name="Klenk H.-P."/>
            <person name="Eisen J.A."/>
        </authorList>
    </citation>
    <scope>NUCLEOTIDE SEQUENCE [LARGE SCALE GENOMIC DNA]</scope>
    <source>
        <strain evidence="4">DSM 15567 / CIP 107919 / 50-1 BON</strain>
    </source>
</reference>
<dbReference type="GO" id="GO:0005737">
    <property type="term" value="C:cytoplasm"/>
    <property type="evidence" value="ECO:0007669"/>
    <property type="project" value="TreeGrafter"/>
</dbReference>
<dbReference type="GO" id="GO:0016787">
    <property type="term" value="F:hydrolase activity"/>
    <property type="evidence" value="ECO:0007669"/>
    <property type="project" value="InterPro"/>
</dbReference>
<dbReference type="KEGG" id="mas:Mahau_2745"/>
<dbReference type="AlphaFoldDB" id="F3ZZ98"/>
<dbReference type="GO" id="GO:0019748">
    <property type="term" value="P:secondary metabolic process"/>
    <property type="evidence" value="ECO:0007669"/>
    <property type="project" value="TreeGrafter"/>
</dbReference>
<keyword evidence="4" id="KW-1185">Reference proteome</keyword>
<evidence type="ECO:0000313" key="3">
    <source>
        <dbReference type="EMBL" id="AEE97880.1"/>
    </source>
</evidence>
<protein>
    <submittedName>
        <fullName evidence="3">Amidohydrolase 2</fullName>
    </submittedName>
</protein>